<dbReference type="InterPro" id="IPR050287">
    <property type="entry name" value="MTA/SAH_deaminase"/>
</dbReference>
<evidence type="ECO:0000256" key="2">
    <source>
        <dbReference type="ARBA" id="ARBA00022801"/>
    </source>
</evidence>
<gene>
    <name evidence="5" type="ORF">BB934_24715</name>
</gene>
<dbReference type="RefSeq" id="WP_099512098.1">
    <property type="nucleotide sequence ID" value="NZ_CP016616.1"/>
</dbReference>
<accession>A0A1B2EM51</accession>
<feature type="region of interest" description="Disordered" evidence="3">
    <location>
        <begin position="455"/>
        <end position="482"/>
    </location>
</feature>
<organism evidence="5">
    <name type="scientific">Microvirga ossetica</name>
    <dbReference type="NCBI Taxonomy" id="1882682"/>
    <lineage>
        <taxon>Bacteria</taxon>
        <taxon>Pseudomonadati</taxon>
        <taxon>Pseudomonadota</taxon>
        <taxon>Alphaproteobacteria</taxon>
        <taxon>Hyphomicrobiales</taxon>
        <taxon>Methylobacteriaceae</taxon>
        <taxon>Microvirga</taxon>
    </lineage>
</organism>
<evidence type="ECO:0000256" key="1">
    <source>
        <dbReference type="ARBA" id="ARBA00006745"/>
    </source>
</evidence>
<dbReference type="EMBL" id="CP016616">
    <property type="protein sequence ID" value="ANY81029.1"/>
    <property type="molecule type" value="Genomic_DNA"/>
</dbReference>
<dbReference type="InterPro" id="IPR006680">
    <property type="entry name" value="Amidohydro-rel"/>
</dbReference>
<dbReference type="OrthoDB" id="9796020at2"/>
<keyword evidence="2" id="KW-0378">Hydrolase</keyword>
<dbReference type="PANTHER" id="PTHR43794">
    <property type="entry name" value="AMINOHYDROLASE SSNA-RELATED"/>
    <property type="match status" value="1"/>
</dbReference>
<proteinExistence type="inferred from homology"/>
<evidence type="ECO:0000313" key="5">
    <source>
        <dbReference type="EMBL" id="ANY81029.1"/>
    </source>
</evidence>
<feature type="domain" description="Amidohydrolase-related" evidence="4">
    <location>
        <begin position="60"/>
        <end position="429"/>
    </location>
</feature>
<dbReference type="KEGG" id="moc:BB934_24715"/>
<dbReference type="AlphaFoldDB" id="A0A1B2EM51"/>
<dbReference type="InterPro" id="IPR011059">
    <property type="entry name" value="Metal-dep_hydrolase_composite"/>
</dbReference>
<dbReference type="InterPro" id="IPR032466">
    <property type="entry name" value="Metal_Hydrolase"/>
</dbReference>
<evidence type="ECO:0000259" key="4">
    <source>
        <dbReference type="Pfam" id="PF01979"/>
    </source>
</evidence>
<dbReference type="GO" id="GO:0016810">
    <property type="term" value="F:hydrolase activity, acting on carbon-nitrogen (but not peptide) bonds"/>
    <property type="evidence" value="ECO:0007669"/>
    <property type="project" value="InterPro"/>
</dbReference>
<sequence length="482" mass="52215">MTDTISVVRKAAWVVAWDEAAAQHIYMQDADVAFSKAGILYVGPSYQGHADAEIAGAAIMVMPGLVNIHCHSGDEPLAKGLFEDVGTAALWGNALYEYSALIDADEDAKAACQTVMLGDLMRSGVTTHLDIASPAPKWLSLAANSGLRSYLAPGFREAQWRMAGSHRLDFEWNLAQGRERYAEALAFVEQARAHPSGRIDGVIAPSQIETCSEELIQEAVAEARSRGMRITIHAAQTMAEHEELLRRTGETAPAMLDRLGVLGPDLILGHCIFLDHHSWTRQRSRDDLARLAKSGTSVAHCPVTFARSGMTLESLGAYRRAGVNVGIGTDSYPFNMLEEMREALICSRVSGRSVFDLDTGGLFSAATIGGAQALGRSDIGRLVAGSKADLALVDLSHPAMQPIHDPLRNLIHCAAERAIRDVYVDGQAVVKDHRAVNLDYDGAIRELQDAQKRACRRAEMDDPQGRPLSTLAPYSLPLARRG</sequence>
<dbReference type="SUPFAM" id="SSF51338">
    <property type="entry name" value="Composite domain of metallo-dependent hydrolases"/>
    <property type="match status" value="1"/>
</dbReference>
<dbReference type="SUPFAM" id="SSF51556">
    <property type="entry name" value="Metallo-dependent hydrolases"/>
    <property type="match status" value="1"/>
</dbReference>
<name>A0A1B2EM51_9HYPH</name>
<dbReference type="Gene3D" id="2.30.40.10">
    <property type="entry name" value="Urease, subunit C, domain 1"/>
    <property type="match status" value="1"/>
</dbReference>
<dbReference type="Gene3D" id="3.20.20.140">
    <property type="entry name" value="Metal-dependent hydrolases"/>
    <property type="match status" value="1"/>
</dbReference>
<evidence type="ECO:0000256" key="3">
    <source>
        <dbReference type="SAM" id="MobiDB-lite"/>
    </source>
</evidence>
<protein>
    <submittedName>
        <fullName evidence="5">Cytosine deaminase</fullName>
    </submittedName>
</protein>
<reference evidence="5" key="1">
    <citation type="submission" date="2016-07" db="EMBL/GenBank/DDBJ databases">
        <title>Microvirga ossetica sp. nov. a new species of rhizobia isolated from root nodules of the legume species Vicia alpestris Steven originated from North Ossetia region in the Caucasus.</title>
        <authorList>
            <person name="Safronova V.I."/>
            <person name="Kuznetsova I.G."/>
            <person name="Sazanova A.L."/>
            <person name="Belimov A."/>
            <person name="Andronov E."/>
            <person name="Osledkin Y.S."/>
            <person name="Onishchuk O.P."/>
            <person name="Kurchak O.N."/>
            <person name="Shaposhnikov A.I."/>
            <person name="Willems A."/>
            <person name="Tikhonovich I.A."/>
        </authorList>
    </citation>
    <scope>NUCLEOTIDE SEQUENCE [LARGE SCALE GENOMIC DNA]</scope>
    <source>
        <strain evidence="5">V5/3M</strain>
    </source>
</reference>
<feature type="compositionally biased region" description="Basic and acidic residues" evidence="3">
    <location>
        <begin position="455"/>
        <end position="464"/>
    </location>
</feature>
<dbReference type="Pfam" id="PF01979">
    <property type="entry name" value="Amidohydro_1"/>
    <property type="match status" value="1"/>
</dbReference>
<dbReference type="PANTHER" id="PTHR43794:SF11">
    <property type="entry name" value="AMIDOHYDROLASE-RELATED DOMAIN-CONTAINING PROTEIN"/>
    <property type="match status" value="1"/>
</dbReference>
<comment type="similarity">
    <text evidence="1">Belongs to the metallo-dependent hydrolases superfamily. ATZ/TRZ family.</text>
</comment>